<organism evidence="2 3">
    <name type="scientific">Enterococcus avium</name>
    <name type="common">Streptococcus avium</name>
    <dbReference type="NCBI Taxonomy" id="33945"/>
    <lineage>
        <taxon>Bacteria</taxon>
        <taxon>Bacillati</taxon>
        <taxon>Bacillota</taxon>
        <taxon>Bacilli</taxon>
        <taxon>Lactobacillales</taxon>
        <taxon>Enterococcaceae</taxon>
        <taxon>Enterococcus</taxon>
    </lineage>
</organism>
<sequence length="220" mass="24951">MEGKVEKLHREILDYYGLLEHESICEIRHFGTGEEIYSQGVEYKHLMIVVSGKAKVCVSAPNGKDLILAHYLSRGLIGHAELMTGTKYATASVMTLSPFECILIPFQSKQDNLFKNLTFMTRMTEDLALNMIRDSYNFTSNVLFSGEQRLCSYIAQGAYKDFFFDRLTDVAATVGISYRHLMRLLKKLAEDNILKKENGGFQIIDMTKLKARSAEGIQAR</sequence>
<dbReference type="Pfam" id="PF00027">
    <property type="entry name" value="cNMP_binding"/>
    <property type="match status" value="1"/>
</dbReference>
<dbReference type="InterPro" id="IPR018490">
    <property type="entry name" value="cNMP-bd_dom_sf"/>
</dbReference>
<protein>
    <submittedName>
        <fullName evidence="2">Cyclic nucleotide-binding domain-containing protein</fullName>
    </submittedName>
</protein>
<dbReference type="EMBL" id="RYZS01000002">
    <property type="protein sequence ID" value="RVU92904.1"/>
    <property type="molecule type" value="Genomic_DNA"/>
</dbReference>
<dbReference type="SUPFAM" id="SSF51206">
    <property type="entry name" value="cAMP-binding domain-like"/>
    <property type="match status" value="1"/>
</dbReference>
<feature type="domain" description="Cyclic nucleotide-binding" evidence="1">
    <location>
        <begin position="28"/>
        <end position="130"/>
    </location>
</feature>
<dbReference type="RefSeq" id="WP_127979805.1">
    <property type="nucleotide sequence ID" value="NZ_JAYEYR010000043.1"/>
</dbReference>
<reference evidence="2 3" key="1">
    <citation type="submission" date="2018-12" db="EMBL/GenBank/DDBJ databases">
        <title>A novel vanA-carrying plasmid in a clinical isolate of Enterococcus avium.</title>
        <authorList>
            <person name="Bernasconi O.J."/>
            <person name="Luzzaro F."/>
            <person name="Endimiani A."/>
        </authorList>
    </citation>
    <scope>NUCLEOTIDE SEQUENCE [LARGE SCALE GENOMIC DNA]</scope>
    <source>
        <strain evidence="2 3">LC0559/18</strain>
    </source>
</reference>
<accession>A0A437UGZ3</accession>
<dbReference type="InterPro" id="IPR000595">
    <property type="entry name" value="cNMP-bd_dom"/>
</dbReference>
<dbReference type="PROSITE" id="PS50042">
    <property type="entry name" value="CNMP_BINDING_3"/>
    <property type="match status" value="1"/>
</dbReference>
<dbReference type="AlphaFoldDB" id="A0A437UGZ3"/>
<comment type="caution">
    <text evidence="2">The sequence shown here is derived from an EMBL/GenBank/DDBJ whole genome shotgun (WGS) entry which is preliminary data.</text>
</comment>
<proteinExistence type="predicted"/>
<gene>
    <name evidence="2" type="ORF">EK398_20755</name>
</gene>
<evidence type="ECO:0000259" key="1">
    <source>
        <dbReference type="PROSITE" id="PS50042"/>
    </source>
</evidence>
<evidence type="ECO:0000313" key="3">
    <source>
        <dbReference type="Proteomes" id="UP000288388"/>
    </source>
</evidence>
<dbReference type="SUPFAM" id="SSF46785">
    <property type="entry name" value="Winged helix' DNA-binding domain"/>
    <property type="match status" value="1"/>
</dbReference>
<evidence type="ECO:0000313" key="2">
    <source>
        <dbReference type="EMBL" id="RVU92904.1"/>
    </source>
</evidence>
<dbReference type="SMART" id="SM00100">
    <property type="entry name" value="cNMP"/>
    <property type="match status" value="1"/>
</dbReference>
<dbReference type="CDD" id="cd00038">
    <property type="entry name" value="CAP_ED"/>
    <property type="match status" value="1"/>
</dbReference>
<dbReference type="Proteomes" id="UP000288388">
    <property type="component" value="Unassembled WGS sequence"/>
</dbReference>
<dbReference type="Gene3D" id="2.60.120.10">
    <property type="entry name" value="Jelly Rolls"/>
    <property type="match status" value="1"/>
</dbReference>
<dbReference type="InterPro" id="IPR014710">
    <property type="entry name" value="RmlC-like_jellyroll"/>
</dbReference>
<name>A0A437UGZ3_ENTAV</name>
<dbReference type="InterPro" id="IPR036390">
    <property type="entry name" value="WH_DNA-bd_sf"/>
</dbReference>